<evidence type="ECO:0000256" key="2">
    <source>
        <dbReference type="SAM" id="SignalP"/>
    </source>
</evidence>
<sequence>MIRLVLPLSGCLLLAGCPSDPIADPTDGDTTTATMNTTAGPGPGPGPGPGTTGDDSPTTGESAGTTEDGQSTTGGSTTGGVEEPFEPAPGGMRRLLRHQYVGSIRYLLGDAAAGAAVPPEDYSLHGFDAIGAAELSLQESAIEQLETSSRAIAIAAVEDRSTLGGHVPCVLEAEPDDSCFGIVAVDLGRLAWRRPLIGEEVDAMVAIAKQAREWGGGEFATGLQYELMALLQSPYFVYLVEVGKPDPEDPATRLLTSSELAARLSFFLLGRTPDAELLAAAEADALITDDDVRAAAEAMIARPEARATLSIFYSELFQLRDLATLNKNNQLFPQFTHELAYAMKYETLRLIEDIVWDQDTDFRTLLSADYTFVNPALASLYGLPPPRGQGFAKVPLEEDHGRAGLLGQASFLARFAHPAETSPTRRGQFIRTKLLCETVPPPPPGVDASLPPESPNEPQTMKQKLVQHMEDPSCNGCHVQLDPLGFALENYDPIGAYRTLDSGLPIDPSATIPDLGEVFSARDIADLLVEDPRVTACIVKNFVRGALGHREGLGEIHALDDLEAELESNDHRLQHLLVELAASPVFRAVGAPK</sequence>
<evidence type="ECO:0000259" key="4">
    <source>
        <dbReference type="Pfam" id="PF07626"/>
    </source>
</evidence>
<protein>
    <submittedName>
        <fullName evidence="8">DUF1592 domain-containing protein</fullName>
    </submittedName>
</protein>
<feature type="region of interest" description="Disordered" evidence="1">
    <location>
        <begin position="15"/>
        <end position="90"/>
    </location>
</feature>
<feature type="domain" description="DUF1595" evidence="7">
    <location>
        <begin position="186"/>
        <end position="241"/>
    </location>
</feature>
<keyword evidence="9" id="KW-1185">Reference proteome</keyword>
<keyword evidence="2" id="KW-0732">Signal</keyword>
<evidence type="ECO:0000256" key="1">
    <source>
        <dbReference type="SAM" id="MobiDB-lite"/>
    </source>
</evidence>
<dbReference type="Pfam" id="PF07624">
    <property type="entry name" value="PSD2"/>
    <property type="match status" value="1"/>
</dbReference>
<dbReference type="InterPro" id="IPR013042">
    <property type="entry name" value="DUF1592"/>
</dbReference>
<dbReference type="Proteomes" id="UP001221686">
    <property type="component" value="Unassembled WGS sequence"/>
</dbReference>
<evidence type="ECO:0000313" key="8">
    <source>
        <dbReference type="EMBL" id="MDC0723628.1"/>
    </source>
</evidence>
<feature type="domain" description="DUF1588" evidence="5">
    <location>
        <begin position="402"/>
        <end position="499"/>
    </location>
</feature>
<comment type="caution">
    <text evidence="8">The sequence shown here is derived from an EMBL/GenBank/DDBJ whole genome shotgun (WGS) entry which is preliminary data.</text>
</comment>
<gene>
    <name evidence="8" type="ORF">POL25_42490</name>
</gene>
<dbReference type="InterPro" id="IPR011478">
    <property type="entry name" value="DUF1585"/>
</dbReference>
<dbReference type="Pfam" id="PF07627">
    <property type="entry name" value="PSCyt3"/>
    <property type="match status" value="1"/>
</dbReference>
<evidence type="ECO:0000313" key="9">
    <source>
        <dbReference type="Proteomes" id="UP001221686"/>
    </source>
</evidence>
<dbReference type="Pfam" id="PF07626">
    <property type="entry name" value="PSD3"/>
    <property type="match status" value="1"/>
</dbReference>
<evidence type="ECO:0000259" key="6">
    <source>
        <dbReference type="Pfam" id="PF07631"/>
    </source>
</evidence>
<accession>A0ABT5EDV7</accession>
<feature type="chain" id="PRO_5046312353" evidence="2">
    <location>
        <begin position="24"/>
        <end position="593"/>
    </location>
</feature>
<feature type="compositionally biased region" description="Low complexity" evidence="1">
    <location>
        <begin position="52"/>
        <end position="75"/>
    </location>
</feature>
<dbReference type="Pfam" id="PF07637">
    <property type="entry name" value="PSD5"/>
    <property type="match status" value="1"/>
</dbReference>
<dbReference type="Pfam" id="PF07631">
    <property type="entry name" value="PSD4"/>
    <property type="match status" value="1"/>
</dbReference>
<organism evidence="8 9">
    <name type="scientific">Nannocystis bainbridge</name>
    <dbReference type="NCBI Taxonomy" id="2995303"/>
    <lineage>
        <taxon>Bacteria</taxon>
        <taxon>Pseudomonadati</taxon>
        <taxon>Myxococcota</taxon>
        <taxon>Polyangia</taxon>
        <taxon>Nannocystales</taxon>
        <taxon>Nannocystaceae</taxon>
        <taxon>Nannocystis</taxon>
    </lineage>
</organism>
<dbReference type="InterPro" id="IPR013036">
    <property type="entry name" value="DUF1587"/>
</dbReference>
<evidence type="ECO:0000259" key="7">
    <source>
        <dbReference type="Pfam" id="PF07637"/>
    </source>
</evidence>
<dbReference type="PROSITE" id="PS51257">
    <property type="entry name" value="PROKAR_LIPOPROTEIN"/>
    <property type="match status" value="1"/>
</dbReference>
<feature type="domain" description="DUF1592" evidence="6">
    <location>
        <begin position="255"/>
        <end position="383"/>
    </location>
</feature>
<dbReference type="InterPro" id="IPR013043">
    <property type="entry name" value="DUF1595"/>
</dbReference>
<reference evidence="8 9" key="1">
    <citation type="submission" date="2022-11" db="EMBL/GenBank/DDBJ databases">
        <title>Minimal conservation of predation-associated metabolite biosynthetic gene clusters underscores biosynthetic potential of Myxococcota including descriptions for ten novel species: Archangium lansinium sp. nov., Myxococcus landrumus sp. nov., Nannocystis bai.</title>
        <authorList>
            <person name="Ahearne A."/>
            <person name="Stevens C."/>
            <person name="Dowd S."/>
        </authorList>
    </citation>
    <scope>NUCLEOTIDE SEQUENCE [LARGE SCALE GENOMIC DNA]</scope>
    <source>
        <strain evidence="8 9">BB15-2</strain>
    </source>
</reference>
<feature type="domain" description="DUF1587" evidence="4">
    <location>
        <begin position="93"/>
        <end position="157"/>
    </location>
</feature>
<feature type="domain" description="DUF1585" evidence="3">
    <location>
        <begin position="520"/>
        <end position="586"/>
    </location>
</feature>
<dbReference type="EMBL" id="JAQNDL010000005">
    <property type="protein sequence ID" value="MDC0723628.1"/>
    <property type="molecule type" value="Genomic_DNA"/>
</dbReference>
<dbReference type="RefSeq" id="WP_272092172.1">
    <property type="nucleotide sequence ID" value="NZ_JAQNDL010000005.1"/>
</dbReference>
<feature type="compositionally biased region" description="Low complexity" evidence="1">
    <location>
        <begin position="20"/>
        <end position="40"/>
    </location>
</feature>
<dbReference type="InterPro" id="IPR013039">
    <property type="entry name" value="DUF1588"/>
</dbReference>
<evidence type="ECO:0000259" key="5">
    <source>
        <dbReference type="Pfam" id="PF07627"/>
    </source>
</evidence>
<name>A0ABT5EDV7_9BACT</name>
<feature type="signal peptide" evidence="2">
    <location>
        <begin position="1"/>
        <end position="23"/>
    </location>
</feature>
<evidence type="ECO:0000259" key="3">
    <source>
        <dbReference type="Pfam" id="PF07624"/>
    </source>
</evidence>
<proteinExistence type="predicted"/>